<dbReference type="InterPro" id="IPR038729">
    <property type="entry name" value="Rad50/SbcC_AAA"/>
</dbReference>
<dbReference type="SUPFAM" id="SSF52540">
    <property type="entry name" value="P-loop containing nucleoside triphosphate hydrolases"/>
    <property type="match status" value="1"/>
</dbReference>
<dbReference type="KEGG" id="schk:GII14_04045"/>
<reference evidence="2 3" key="1">
    <citation type="submission" date="2019-11" db="EMBL/GenBank/DDBJ databases">
        <title>Complete Genome Sequence of Shewanella chilikensis Strain DC57, Isolated from Corroded Seal Rings at a floating production facility in Australia.</title>
        <authorList>
            <person name="Salgar-Chaparro S.J."/>
            <person name="Castillo-Villamizar G.A."/>
            <person name="Poehlein A."/>
            <person name="Daniel R."/>
            <person name="Machuca L."/>
        </authorList>
    </citation>
    <scope>NUCLEOTIDE SEQUENCE [LARGE SCALE GENOMIC DNA]</scope>
    <source>
        <strain evidence="2 3">DC57</strain>
    </source>
</reference>
<dbReference type="Pfam" id="PF13476">
    <property type="entry name" value="AAA_23"/>
    <property type="match status" value="1"/>
</dbReference>
<feature type="domain" description="Rad50/SbcC-type AAA" evidence="1">
    <location>
        <begin position="22"/>
        <end position="78"/>
    </location>
</feature>
<sequence length="188" mass="21329">MNKIKMEFKKLIIVGVEREYRCTFESGLNLIWGDLDSGKSSILNLIDFALGGKFGDLDNDEIKLYGRSVVLEVSINQKVITLNRVLGDKVNLIKVYECCYANINEHYPLLCSASSEGQEPDGWISDILLDYLAFHKGIFRRLPWLDKAQCYARFLTPEEHCLTGKFCPVVTGNLVGFATLFHQQILES</sequence>
<evidence type="ECO:0000259" key="1">
    <source>
        <dbReference type="Pfam" id="PF13476"/>
    </source>
</evidence>
<name>A0A6G7LNS5_9GAMM</name>
<accession>A0A6G7LNS5</accession>
<protein>
    <submittedName>
        <fullName evidence="2">AAA family ATPase</fullName>
    </submittedName>
</protein>
<dbReference type="GO" id="GO:0016887">
    <property type="term" value="F:ATP hydrolysis activity"/>
    <property type="evidence" value="ECO:0007669"/>
    <property type="project" value="InterPro"/>
</dbReference>
<evidence type="ECO:0000313" key="3">
    <source>
        <dbReference type="Proteomes" id="UP000502117"/>
    </source>
</evidence>
<dbReference type="AlphaFoldDB" id="A0A6G7LNS5"/>
<dbReference type="EMBL" id="CP045857">
    <property type="protein sequence ID" value="QIJ03432.1"/>
    <property type="molecule type" value="Genomic_DNA"/>
</dbReference>
<proteinExistence type="predicted"/>
<dbReference type="InterPro" id="IPR027417">
    <property type="entry name" value="P-loop_NTPase"/>
</dbReference>
<dbReference type="Gene3D" id="3.40.50.300">
    <property type="entry name" value="P-loop containing nucleotide triphosphate hydrolases"/>
    <property type="match status" value="1"/>
</dbReference>
<gene>
    <name evidence="2" type="ORF">GII14_04045</name>
</gene>
<organism evidence="2 3">
    <name type="scientific">Shewanella chilikensis</name>
    <dbReference type="NCBI Taxonomy" id="558541"/>
    <lineage>
        <taxon>Bacteria</taxon>
        <taxon>Pseudomonadati</taxon>
        <taxon>Pseudomonadota</taxon>
        <taxon>Gammaproteobacteria</taxon>
        <taxon>Alteromonadales</taxon>
        <taxon>Shewanellaceae</taxon>
        <taxon>Shewanella</taxon>
    </lineage>
</organism>
<dbReference type="Proteomes" id="UP000502117">
    <property type="component" value="Chromosome"/>
</dbReference>
<dbReference type="GO" id="GO:0006302">
    <property type="term" value="P:double-strand break repair"/>
    <property type="evidence" value="ECO:0007669"/>
    <property type="project" value="InterPro"/>
</dbReference>
<evidence type="ECO:0000313" key="2">
    <source>
        <dbReference type="EMBL" id="QIJ03432.1"/>
    </source>
</evidence>